<feature type="region of interest" description="Disordered" evidence="1">
    <location>
        <begin position="59"/>
        <end position="106"/>
    </location>
</feature>
<feature type="compositionally biased region" description="Basic residues" evidence="1">
    <location>
        <begin position="87"/>
        <end position="101"/>
    </location>
</feature>
<dbReference type="EMBL" id="JAACNO010001715">
    <property type="protein sequence ID" value="KAF4138213.1"/>
    <property type="molecule type" value="Genomic_DNA"/>
</dbReference>
<organism evidence="2 3">
    <name type="scientific">Phytophthora infestans</name>
    <name type="common">Potato late blight agent</name>
    <name type="synonym">Botrytis infestans</name>
    <dbReference type="NCBI Taxonomy" id="4787"/>
    <lineage>
        <taxon>Eukaryota</taxon>
        <taxon>Sar</taxon>
        <taxon>Stramenopiles</taxon>
        <taxon>Oomycota</taxon>
        <taxon>Peronosporomycetes</taxon>
        <taxon>Peronosporales</taxon>
        <taxon>Peronosporaceae</taxon>
        <taxon>Phytophthora</taxon>
    </lineage>
</organism>
<sequence>MIGFWSHLRAALAANGHSVGLDALDQLVLRILADNTSQAPLESAVVILPSPESLSAGQVREHSVFQAPVTQTRSKRSSSRTPLKPPPAKKQRTSKNAKAKPRVSFDPTGVDATIERDLEHLVMILEGQGKTLLRMAFPWKGYRVYSYSSRCIRRRKHLRFWMRFRLQFLLLALYPPTDNAAARRNAFFEEMGYYGMLTAFEDTVHDNLMWFGGRAAKHASGANDDSKSPAQEDLGVLFKRHRRRNDQVIANALDPFEVDSSGYRSIPELLETSQTIAPTRPKNLDFWTRPWLASLWTFQAATLRKRTGSATAAVARGKSFSLTFLSVTLLAAGKSVIAHNDRPFQPSEQGEDDSDFEENGEFTALKPSPPVKYQLQHLAYYLGLSSDKGNQEQEKGLSNDHDDEEDKGKAQADINEDADDQDDEKDDEEAAENPTSTDNEAAFDASDNPSKTSKPSSTSPDSQTPK</sequence>
<evidence type="ECO:0000256" key="1">
    <source>
        <dbReference type="SAM" id="MobiDB-lite"/>
    </source>
</evidence>
<comment type="caution">
    <text evidence="2">The sequence shown here is derived from an EMBL/GenBank/DDBJ whole genome shotgun (WGS) entry which is preliminary data.</text>
</comment>
<reference evidence="2" key="1">
    <citation type="submission" date="2020-03" db="EMBL/GenBank/DDBJ databases">
        <title>Hybrid Assembly of Korean Phytophthora infestans isolates.</title>
        <authorList>
            <person name="Prokchorchik M."/>
            <person name="Lee Y."/>
            <person name="Seo J."/>
            <person name="Cho J.-H."/>
            <person name="Park Y.-E."/>
            <person name="Jang D.-C."/>
            <person name="Im J.-S."/>
            <person name="Choi J.-G."/>
            <person name="Park H.-J."/>
            <person name="Lee G.-B."/>
            <person name="Lee Y.-G."/>
            <person name="Hong S.-Y."/>
            <person name="Cho K."/>
            <person name="Sohn K.H."/>
        </authorList>
    </citation>
    <scope>NUCLEOTIDE SEQUENCE</scope>
    <source>
        <strain evidence="2">KR_2_A2</strain>
    </source>
</reference>
<feature type="compositionally biased region" description="Low complexity" evidence="1">
    <location>
        <begin position="446"/>
        <end position="466"/>
    </location>
</feature>
<feature type="compositionally biased region" description="Acidic residues" evidence="1">
    <location>
        <begin position="414"/>
        <end position="431"/>
    </location>
</feature>
<feature type="compositionally biased region" description="Acidic residues" evidence="1">
    <location>
        <begin position="349"/>
        <end position="360"/>
    </location>
</feature>
<accession>A0A8S9UCI6</accession>
<proteinExistence type="predicted"/>
<feature type="compositionally biased region" description="Basic and acidic residues" evidence="1">
    <location>
        <begin position="389"/>
        <end position="410"/>
    </location>
</feature>
<dbReference type="AlphaFoldDB" id="A0A8S9UCI6"/>
<evidence type="ECO:0000313" key="2">
    <source>
        <dbReference type="EMBL" id="KAF4138213.1"/>
    </source>
</evidence>
<protein>
    <submittedName>
        <fullName evidence="2">Uncharacterized protein</fullName>
    </submittedName>
</protein>
<gene>
    <name evidence="2" type="ORF">GN958_ATG12593</name>
</gene>
<name>A0A8S9UCI6_PHYIN</name>
<feature type="region of interest" description="Disordered" evidence="1">
    <location>
        <begin position="385"/>
        <end position="466"/>
    </location>
</feature>
<evidence type="ECO:0000313" key="3">
    <source>
        <dbReference type="Proteomes" id="UP000704712"/>
    </source>
</evidence>
<dbReference type="Proteomes" id="UP000704712">
    <property type="component" value="Unassembled WGS sequence"/>
</dbReference>
<feature type="region of interest" description="Disordered" evidence="1">
    <location>
        <begin position="340"/>
        <end position="369"/>
    </location>
</feature>